<evidence type="ECO:0000256" key="4">
    <source>
        <dbReference type="ARBA" id="ARBA00023125"/>
    </source>
</evidence>
<proteinExistence type="predicted"/>
<sequence>MPTCCVKNCTSRTHDNGIKGLKYFSFPNNVTLREQWLKACQKKETDMKIDSGNKGMYGSLHFDKDCFEWVKTQPRSKNTSVKEILKLKKESVPSKMLFLEKKRKRMLQSKEDNERVKVLTKFHLPTYKESVQYAHENQLSDKDKNLETNVTNREREM</sequence>
<feature type="compositionally biased region" description="Basic and acidic residues" evidence="6">
    <location>
        <begin position="138"/>
        <end position="157"/>
    </location>
</feature>
<dbReference type="SMART" id="SM00980">
    <property type="entry name" value="THAP"/>
    <property type="match status" value="1"/>
</dbReference>
<dbReference type="Pfam" id="PF05485">
    <property type="entry name" value="THAP"/>
    <property type="match status" value="1"/>
</dbReference>
<dbReference type="GO" id="GO:0008270">
    <property type="term" value="F:zinc ion binding"/>
    <property type="evidence" value="ECO:0007669"/>
    <property type="project" value="UniProtKB-KW"/>
</dbReference>
<dbReference type="AlphaFoldDB" id="A0A151IVL1"/>
<organism evidence="8 9">
    <name type="scientific">Trachymyrmex cornetzi</name>
    <dbReference type="NCBI Taxonomy" id="471704"/>
    <lineage>
        <taxon>Eukaryota</taxon>
        <taxon>Metazoa</taxon>
        <taxon>Ecdysozoa</taxon>
        <taxon>Arthropoda</taxon>
        <taxon>Hexapoda</taxon>
        <taxon>Insecta</taxon>
        <taxon>Pterygota</taxon>
        <taxon>Neoptera</taxon>
        <taxon>Endopterygota</taxon>
        <taxon>Hymenoptera</taxon>
        <taxon>Apocrita</taxon>
        <taxon>Aculeata</taxon>
        <taxon>Formicoidea</taxon>
        <taxon>Formicidae</taxon>
        <taxon>Myrmicinae</taxon>
        <taxon>Trachymyrmex</taxon>
    </lineage>
</organism>
<dbReference type="PROSITE" id="PS50950">
    <property type="entry name" value="ZF_THAP"/>
    <property type="match status" value="1"/>
</dbReference>
<name>A0A151IVL1_9HYME</name>
<evidence type="ECO:0000256" key="2">
    <source>
        <dbReference type="ARBA" id="ARBA00022771"/>
    </source>
</evidence>
<dbReference type="InterPro" id="IPR026516">
    <property type="entry name" value="THAP1/10"/>
</dbReference>
<evidence type="ECO:0000256" key="5">
    <source>
        <dbReference type="PROSITE-ProRule" id="PRU00309"/>
    </source>
</evidence>
<feature type="region of interest" description="Disordered" evidence="6">
    <location>
        <begin position="133"/>
        <end position="157"/>
    </location>
</feature>
<keyword evidence="4 5" id="KW-0238">DNA-binding</keyword>
<evidence type="ECO:0000256" key="6">
    <source>
        <dbReference type="SAM" id="MobiDB-lite"/>
    </source>
</evidence>
<reference evidence="8 9" key="1">
    <citation type="submission" date="2015-09" db="EMBL/GenBank/DDBJ databases">
        <title>Trachymyrmex cornetzi WGS genome.</title>
        <authorList>
            <person name="Nygaard S."/>
            <person name="Hu H."/>
            <person name="Boomsma J."/>
            <person name="Zhang G."/>
        </authorList>
    </citation>
    <scope>NUCLEOTIDE SEQUENCE [LARGE SCALE GENOMIC DNA]</scope>
    <source>
        <strain evidence="8">Tcor2-1</strain>
        <tissue evidence="8">Whole body</tissue>
    </source>
</reference>
<dbReference type="SUPFAM" id="SSF57716">
    <property type="entry name" value="Glucocorticoid receptor-like (DNA-binding domain)"/>
    <property type="match status" value="1"/>
</dbReference>
<protein>
    <recommendedName>
        <fullName evidence="7">THAP-type domain-containing protein</fullName>
    </recommendedName>
</protein>
<accession>A0A151IVL1</accession>
<dbReference type="EMBL" id="KQ980890">
    <property type="protein sequence ID" value="KYN11789.1"/>
    <property type="molecule type" value="Genomic_DNA"/>
</dbReference>
<evidence type="ECO:0000256" key="1">
    <source>
        <dbReference type="ARBA" id="ARBA00022723"/>
    </source>
</evidence>
<evidence type="ECO:0000259" key="7">
    <source>
        <dbReference type="PROSITE" id="PS50950"/>
    </source>
</evidence>
<dbReference type="InterPro" id="IPR006612">
    <property type="entry name" value="THAP_Znf"/>
</dbReference>
<keyword evidence="2 5" id="KW-0863">Zinc-finger</keyword>
<feature type="domain" description="THAP-type" evidence="7">
    <location>
        <begin position="1"/>
        <end position="96"/>
    </location>
</feature>
<keyword evidence="3" id="KW-0862">Zinc</keyword>
<dbReference type="Proteomes" id="UP000078492">
    <property type="component" value="Unassembled WGS sequence"/>
</dbReference>
<dbReference type="PANTHER" id="PTHR46600:SF11">
    <property type="entry name" value="THAP DOMAIN-CONTAINING PROTEIN 10"/>
    <property type="match status" value="1"/>
</dbReference>
<evidence type="ECO:0000256" key="3">
    <source>
        <dbReference type="ARBA" id="ARBA00022833"/>
    </source>
</evidence>
<keyword evidence="1" id="KW-0479">Metal-binding</keyword>
<keyword evidence="9" id="KW-1185">Reference proteome</keyword>
<dbReference type="PANTHER" id="PTHR46600">
    <property type="entry name" value="THAP DOMAIN-CONTAINING"/>
    <property type="match status" value="1"/>
</dbReference>
<dbReference type="GO" id="GO:0043565">
    <property type="term" value="F:sequence-specific DNA binding"/>
    <property type="evidence" value="ECO:0007669"/>
    <property type="project" value="InterPro"/>
</dbReference>
<evidence type="ECO:0000313" key="9">
    <source>
        <dbReference type="Proteomes" id="UP000078492"/>
    </source>
</evidence>
<gene>
    <name evidence="8" type="ORF">ALC57_16067</name>
</gene>
<evidence type="ECO:0000313" key="8">
    <source>
        <dbReference type="EMBL" id="KYN11789.1"/>
    </source>
</evidence>